<dbReference type="AlphaFoldDB" id="A0A4Q4T480"/>
<sequence length="67" mass="7658">MENRALNVKQNAKLKTKQIPGQDKVSPAAVTEAKYLLENFEWAKAKRFHFGRIITKGSFGVSFKMKM</sequence>
<dbReference type="STRING" id="155417.A0A4Q4T480"/>
<accession>A0A4Q4T480</accession>
<evidence type="ECO:0000313" key="1">
    <source>
        <dbReference type="EMBL" id="RYO99944.1"/>
    </source>
</evidence>
<comment type="caution">
    <text evidence="1">The sequence shown here is derived from an EMBL/GenBank/DDBJ whole genome shotgun (WGS) entry which is preliminary data.</text>
</comment>
<gene>
    <name evidence="1" type="ORF">DL764_006653</name>
</gene>
<organism evidence="1 2">
    <name type="scientific">Monosporascus ibericus</name>
    <dbReference type="NCBI Taxonomy" id="155417"/>
    <lineage>
        <taxon>Eukaryota</taxon>
        <taxon>Fungi</taxon>
        <taxon>Dikarya</taxon>
        <taxon>Ascomycota</taxon>
        <taxon>Pezizomycotina</taxon>
        <taxon>Sordariomycetes</taxon>
        <taxon>Xylariomycetidae</taxon>
        <taxon>Xylariales</taxon>
        <taxon>Xylariales incertae sedis</taxon>
        <taxon>Monosporascus</taxon>
    </lineage>
</organism>
<name>A0A4Q4T480_9PEZI</name>
<dbReference type="Proteomes" id="UP000293360">
    <property type="component" value="Unassembled WGS sequence"/>
</dbReference>
<reference evidence="1 2" key="1">
    <citation type="submission" date="2018-06" db="EMBL/GenBank/DDBJ databases">
        <title>Complete Genomes of Monosporascus.</title>
        <authorList>
            <person name="Robinson A.J."/>
            <person name="Natvig D.O."/>
        </authorList>
    </citation>
    <scope>NUCLEOTIDE SEQUENCE [LARGE SCALE GENOMIC DNA]</scope>
    <source>
        <strain evidence="1 2">CBS 110550</strain>
    </source>
</reference>
<protein>
    <submittedName>
        <fullName evidence="1">Uncharacterized protein</fullName>
    </submittedName>
</protein>
<evidence type="ECO:0000313" key="2">
    <source>
        <dbReference type="Proteomes" id="UP000293360"/>
    </source>
</evidence>
<dbReference type="EMBL" id="QJNU01000401">
    <property type="protein sequence ID" value="RYO99944.1"/>
    <property type="molecule type" value="Genomic_DNA"/>
</dbReference>
<proteinExistence type="predicted"/>
<dbReference type="OrthoDB" id="4062651at2759"/>
<keyword evidence="2" id="KW-1185">Reference proteome</keyword>